<organism evidence="1 2">
    <name type="scientific">Selenomonas ruminantium</name>
    <dbReference type="NCBI Taxonomy" id="971"/>
    <lineage>
        <taxon>Bacteria</taxon>
        <taxon>Bacillati</taxon>
        <taxon>Bacillota</taxon>
        <taxon>Negativicutes</taxon>
        <taxon>Selenomonadales</taxon>
        <taxon>Selenomonadaceae</taxon>
        <taxon>Selenomonas</taxon>
    </lineage>
</organism>
<dbReference type="EMBL" id="FOQK01000003">
    <property type="protein sequence ID" value="SFH72941.1"/>
    <property type="molecule type" value="Genomic_DNA"/>
</dbReference>
<dbReference type="Proteomes" id="UP000183639">
    <property type="component" value="Unassembled WGS sequence"/>
</dbReference>
<dbReference type="PANTHER" id="PTHR37850:SF2">
    <property type="entry name" value="SAF DOMAIN PROTEIN"/>
    <property type="match status" value="1"/>
</dbReference>
<reference evidence="1 2" key="1">
    <citation type="submission" date="2016-10" db="EMBL/GenBank/DDBJ databases">
        <authorList>
            <person name="de Groot N.N."/>
        </authorList>
    </citation>
    <scope>NUCLEOTIDE SEQUENCE [LARGE SCALE GENOMIC DNA]</scope>
    <source>
        <strain evidence="1 2">Z108</strain>
    </source>
</reference>
<evidence type="ECO:0000313" key="1">
    <source>
        <dbReference type="EMBL" id="SFH72941.1"/>
    </source>
</evidence>
<gene>
    <name evidence="1" type="ORF">SAMN04487861_10390</name>
</gene>
<dbReference type="CDD" id="cd11616">
    <property type="entry name" value="SAF_DH_OX_like"/>
    <property type="match status" value="1"/>
</dbReference>
<name>A0A1I3CFU3_SELRU</name>
<protein>
    <recommendedName>
        <fullName evidence="3">SAF domain-containing protein</fullName>
    </recommendedName>
</protein>
<sequence length="112" mass="12442">MAKAIIDHEPTIIPLTGPVSECITVAKRDLKAGEYIDGIGGYTTYGSIATAEETYAKGYVVYGLINKKTRMLKDAKKGQLLTLDMVELDTTTQLYQTRKLQDQMYNNGYALK</sequence>
<dbReference type="AlphaFoldDB" id="A0A1I3CFU3"/>
<accession>A0A1I3CFU3</accession>
<dbReference type="PANTHER" id="PTHR37850">
    <property type="entry name" value="STRU PROTEIN"/>
    <property type="match status" value="1"/>
</dbReference>
<proteinExistence type="predicted"/>
<evidence type="ECO:0008006" key="3">
    <source>
        <dbReference type="Google" id="ProtNLM"/>
    </source>
</evidence>
<evidence type="ECO:0000313" key="2">
    <source>
        <dbReference type="Proteomes" id="UP000183639"/>
    </source>
</evidence>